<sequence length="224" mass="24983">MRAGFVFALQTHKTVDIKVDINALIVIIPQDVTLHNCQHIILDAGHISVFSNLVPPEHLKRITFKQNRRYSDDTQLLLAKSLEQCLSALDEPKGYAEIHLIEQISLSFNVFNCIVDNTPSLTCFKVQGDLPQLHVNFLDNNQGSAGYESLNKLKNFPADPNNAPLKSTQSKKAGFGISSFFLDDSSSSFDLSEDAQGNESIQQTTNAAQEDEFFEVPELLQEEQ</sequence>
<accession>A0A9Q3KQ42</accession>
<dbReference type="EMBL" id="AVOT02115981">
    <property type="protein sequence ID" value="MBW0583757.1"/>
    <property type="molecule type" value="Genomic_DNA"/>
</dbReference>
<protein>
    <submittedName>
        <fullName evidence="3">Uncharacterized protein</fullName>
    </submittedName>
</protein>
<feature type="non-terminal residue" evidence="3">
    <location>
        <position position="1"/>
    </location>
</feature>
<dbReference type="PANTHER" id="PTHR16166">
    <property type="entry name" value="VACUOLAR PROTEIN SORTING-ASSOCIATED PROTEIN VPS13"/>
    <property type="match status" value="1"/>
</dbReference>
<keyword evidence="4" id="KW-1185">Reference proteome</keyword>
<organism evidence="3 4">
    <name type="scientific">Austropuccinia psidii MF-1</name>
    <dbReference type="NCBI Taxonomy" id="1389203"/>
    <lineage>
        <taxon>Eukaryota</taxon>
        <taxon>Fungi</taxon>
        <taxon>Dikarya</taxon>
        <taxon>Basidiomycota</taxon>
        <taxon>Pucciniomycotina</taxon>
        <taxon>Pucciniomycetes</taxon>
        <taxon>Pucciniales</taxon>
        <taxon>Sphaerophragmiaceae</taxon>
        <taxon>Austropuccinia</taxon>
    </lineage>
</organism>
<evidence type="ECO:0000256" key="2">
    <source>
        <dbReference type="SAM" id="MobiDB-lite"/>
    </source>
</evidence>
<evidence type="ECO:0000313" key="3">
    <source>
        <dbReference type="EMBL" id="MBW0583757.1"/>
    </source>
</evidence>
<gene>
    <name evidence="3" type="ORF">O181_123472</name>
</gene>
<dbReference type="GO" id="GO:0007005">
    <property type="term" value="P:mitochondrion organization"/>
    <property type="evidence" value="ECO:0007669"/>
    <property type="project" value="TreeGrafter"/>
</dbReference>
<dbReference type="Proteomes" id="UP000765509">
    <property type="component" value="Unassembled WGS sequence"/>
</dbReference>
<dbReference type="InterPro" id="IPR026847">
    <property type="entry name" value="VPS13"/>
</dbReference>
<dbReference type="OrthoDB" id="428159at2759"/>
<dbReference type="AlphaFoldDB" id="A0A9Q3KQ42"/>
<comment type="caution">
    <text evidence="3">The sequence shown here is derived from an EMBL/GenBank/DDBJ whole genome shotgun (WGS) entry which is preliminary data.</text>
</comment>
<dbReference type="GO" id="GO:0045324">
    <property type="term" value="P:late endosome to vacuole transport"/>
    <property type="evidence" value="ECO:0007669"/>
    <property type="project" value="TreeGrafter"/>
</dbReference>
<reference evidence="3" key="1">
    <citation type="submission" date="2021-03" db="EMBL/GenBank/DDBJ databases">
        <title>Draft genome sequence of rust myrtle Austropuccinia psidii MF-1, a brazilian biotype.</title>
        <authorList>
            <person name="Quecine M.C."/>
            <person name="Pachon D.M.R."/>
            <person name="Bonatelli M.L."/>
            <person name="Correr F.H."/>
            <person name="Franceschini L.M."/>
            <person name="Leite T.F."/>
            <person name="Margarido G.R.A."/>
            <person name="Almeida C.A."/>
            <person name="Ferrarezi J.A."/>
            <person name="Labate C.A."/>
        </authorList>
    </citation>
    <scope>NUCLEOTIDE SEQUENCE</scope>
    <source>
        <strain evidence="3">MF-1</strain>
    </source>
</reference>
<comment type="similarity">
    <text evidence="1">Belongs to the VPS13 family.</text>
</comment>
<name>A0A9Q3KQ42_9BASI</name>
<proteinExistence type="inferred from homology"/>
<feature type="compositionally biased region" description="Acidic residues" evidence="2">
    <location>
        <begin position="209"/>
        <end position="224"/>
    </location>
</feature>
<evidence type="ECO:0000313" key="4">
    <source>
        <dbReference type="Proteomes" id="UP000765509"/>
    </source>
</evidence>
<feature type="region of interest" description="Disordered" evidence="2">
    <location>
        <begin position="190"/>
        <end position="224"/>
    </location>
</feature>
<dbReference type="PANTHER" id="PTHR16166:SF93">
    <property type="entry name" value="INTERMEMBRANE LIPID TRANSFER PROTEIN VPS13"/>
    <property type="match status" value="1"/>
</dbReference>
<dbReference type="GO" id="GO:0045053">
    <property type="term" value="P:protein retention in Golgi apparatus"/>
    <property type="evidence" value="ECO:0007669"/>
    <property type="project" value="TreeGrafter"/>
</dbReference>
<evidence type="ECO:0000256" key="1">
    <source>
        <dbReference type="ARBA" id="ARBA00006545"/>
    </source>
</evidence>
<dbReference type="GO" id="GO:0006623">
    <property type="term" value="P:protein targeting to vacuole"/>
    <property type="evidence" value="ECO:0007669"/>
    <property type="project" value="TreeGrafter"/>
</dbReference>
<feature type="compositionally biased region" description="Polar residues" evidence="2">
    <location>
        <begin position="195"/>
        <end position="208"/>
    </location>
</feature>